<dbReference type="Proteomes" id="UP000007100">
    <property type="component" value="Chromosome"/>
</dbReference>
<protein>
    <submittedName>
        <fullName evidence="1">Uncharacterized protein</fullName>
    </submittedName>
</protein>
<name>F0IZZ3_ACIMA</name>
<dbReference type="EMBL" id="AP012035">
    <property type="protein sequence ID" value="BAJ81353.1"/>
    <property type="molecule type" value="Genomic_DNA"/>
</dbReference>
<sequence>MARMGNALSGSPGPHPWMAMPHPQALHLELRSLHAVYLILPTSAETREVHRFQAYQGSDTLGRLEFEQMLDAMRQGATPFFGHPGNLAAIRRFYAAWRNERQEVPPALLIRQLQEDVRHGALAVFRFARDPHRSMIRGDAGSGVLPGRGPVSGWSGGQKVVAMFEAIPECLGEASRAEFRAFLTPQNLAVMALFFGGIAVVQALPGADAIVDGMIAGLAWWQFGWAGLIAGKDFVEAVIKAGHATTGEEIKLAAKLAAAALVSLGLLVLLREIVRRVHEVKPKAPEAEDEPLPPKSPRQQVLAAYPARGSTDDIMQRYNNGNDGVTYPRRADQFTPDSVYDSTAPAADQRTAINQLQSQLDSSGNPAWDDDKIDQILNSGSKFGTNDYSADDNIYKIQNLGYNPDTPSPYILDQNGMNQLINQGYVDENLNVTNAAGVKQYLALPCYNMAQTIFQGQVTAPTTGVTSQINSASELFNLDNGAGGVDEGKLLMTGGGSQVSLPPSAVSFGK</sequence>
<evidence type="ECO:0000313" key="1">
    <source>
        <dbReference type="EMBL" id="BAJ81353.1"/>
    </source>
</evidence>
<gene>
    <name evidence="1" type="ordered locus">ACMV_20060</name>
</gene>
<reference evidence="1 2" key="1">
    <citation type="submission" date="2010-12" db="EMBL/GenBank/DDBJ databases">
        <title>Whole genome sequence of Acidiphilium multivorum AIU301.</title>
        <authorList>
            <person name="Narita-Yamada S."/>
            <person name="Nakamura S."/>
            <person name="Ito N."/>
            <person name="Takarada H."/>
            <person name="Katano Y."/>
            <person name="Nakazawa H."/>
            <person name="Hosoyama A."/>
            <person name="Yamada R."/>
            <person name="Fujita N."/>
        </authorList>
    </citation>
    <scope>NUCLEOTIDE SEQUENCE [LARGE SCALE GENOMIC DNA]</scope>
    <source>
        <strain evidence="2">DSM 11245 / JCM 8867 / AIU301</strain>
    </source>
</reference>
<proteinExistence type="predicted"/>
<accession>F0IZZ3</accession>
<keyword evidence="2" id="KW-1185">Reference proteome</keyword>
<dbReference type="AlphaFoldDB" id="F0IZZ3"/>
<dbReference type="KEGG" id="amv:ACMV_20060"/>
<evidence type="ECO:0000313" key="2">
    <source>
        <dbReference type="Proteomes" id="UP000007100"/>
    </source>
</evidence>
<organism evidence="1 2">
    <name type="scientific">Acidiphilium multivorum (strain DSM 11245 / JCM 8867 / NBRC 100883 / AIU 301)</name>
    <dbReference type="NCBI Taxonomy" id="926570"/>
    <lineage>
        <taxon>Bacteria</taxon>
        <taxon>Pseudomonadati</taxon>
        <taxon>Pseudomonadota</taxon>
        <taxon>Alphaproteobacteria</taxon>
        <taxon>Acetobacterales</taxon>
        <taxon>Acidocellaceae</taxon>
        <taxon>Acidiphilium</taxon>
    </lineage>
</organism>
<dbReference type="HOGENOM" id="CLU_533855_0_0_5"/>